<organism evidence="3">
    <name type="scientific">marine sediment metagenome</name>
    <dbReference type="NCBI Taxonomy" id="412755"/>
    <lineage>
        <taxon>unclassified sequences</taxon>
        <taxon>metagenomes</taxon>
        <taxon>ecological metagenomes</taxon>
    </lineage>
</organism>
<dbReference type="EMBL" id="LAZR01036911">
    <property type="protein sequence ID" value="KKL23610.1"/>
    <property type="molecule type" value="Genomic_DNA"/>
</dbReference>
<accession>A0A0F9BP24</accession>
<keyword evidence="1" id="KW-0175">Coiled coil</keyword>
<evidence type="ECO:0000256" key="2">
    <source>
        <dbReference type="SAM" id="MobiDB-lite"/>
    </source>
</evidence>
<evidence type="ECO:0000313" key="3">
    <source>
        <dbReference type="EMBL" id="KKL23610.1"/>
    </source>
</evidence>
<gene>
    <name evidence="3" type="ORF">LCGC14_2423630</name>
</gene>
<name>A0A0F9BP24_9ZZZZ</name>
<feature type="coiled-coil region" evidence="1">
    <location>
        <begin position="73"/>
        <end position="100"/>
    </location>
</feature>
<feature type="region of interest" description="Disordered" evidence="2">
    <location>
        <begin position="1"/>
        <end position="22"/>
    </location>
</feature>
<dbReference type="AlphaFoldDB" id="A0A0F9BP24"/>
<comment type="caution">
    <text evidence="3">The sequence shown here is derived from an EMBL/GenBank/DDBJ whole genome shotgun (WGS) entry which is preliminary data.</text>
</comment>
<reference evidence="3" key="1">
    <citation type="journal article" date="2015" name="Nature">
        <title>Complex archaea that bridge the gap between prokaryotes and eukaryotes.</title>
        <authorList>
            <person name="Spang A."/>
            <person name="Saw J.H."/>
            <person name="Jorgensen S.L."/>
            <person name="Zaremba-Niedzwiedzka K."/>
            <person name="Martijn J."/>
            <person name="Lind A.E."/>
            <person name="van Eijk R."/>
            <person name="Schleper C."/>
            <person name="Guy L."/>
            <person name="Ettema T.J."/>
        </authorList>
    </citation>
    <scope>NUCLEOTIDE SEQUENCE</scope>
</reference>
<proteinExistence type="predicted"/>
<protein>
    <submittedName>
        <fullName evidence="3">Uncharacterized protein</fullName>
    </submittedName>
</protein>
<feature type="non-terminal residue" evidence="3">
    <location>
        <position position="155"/>
    </location>
</feature>
<feature type="compositionally biased region" description="Polar residues" evidence="2">
    <location>
        <begin position="1"/>
        <end position="11"/>
    </location>
</feature>
<sequence>MKVTRMWTQNAEAPMSAWDEKTEGSTEPVLVVADTKANAVLLDAAPRMAEELERTKGLVVIYERARTRHLRLIEGGDKEVEEMAEEIERLEWRATNVLEVRITALEEGLSRVIVERDRWHTERDAVVVQRDELREVARSFLKRRHSPASYDAAMA</sequence>
<evidence type="ECO:0000256" key="1">
    <source>
        <dbReference type="SAM" id="Coils"/>
    </source>
</evidence>